<evidence type="ECO:0000313" key="2">
    <source>
        <dbReference type="Proteomes" id="UP001175097"/>
    </source>
</evidence>
<sequence length="153" mass="16747">MGVIKNCCPDYFFNKISPTTNFPIPPGGVPVDLIQVTVTTEETNDRVRIDSMLSVIIVTGTDGVSGFNVPFRLFRDNTQIATISLTQTGQLKQTGVQSQILDAPNITWTDVPGLPGTYTYRITGERRGGEENILSVSVNNRQIDAIVFPPENC</sequence>
<gene>
    <name evidence="1" type="ORF">P5G49_12160</name>
</gene>
<dbReference type="RefSeq" id="WP_301244152.1">
    <property type="nucleotide sequence ID" value="NZ_JAROCC010000009.1"/>
</dbReference>
<proteinExistence type="predicted"/>
<evidence type="ECO:0000313" key="1">
    <source>
        <dbReference type="EMBL" id="MDN4608221.1"/>
    </source>
</evidence>
<comment type="caution">
    <text evidence="1">The sequence shown here is derived from an EMBL/GenBank/DDBJ whole genome shotgun (WGS) entry which is preliminary data.</text>
</comment>
<reference evidence="1" key="1">
    <citation type="submission" date="2023-03" db="EMBL/GenBank/DDBJ databases">
        <title>MT1 and MT2 Draft Genomes of Novel Species.</title>
        <authorList>
            <person name="Venkateswaran K."/>
        </authorList>
    </citation>
    <scope>NUCLEOTIDE SEQUENCE</scope>
    <source>
        <strain evidence="1">F6_3S_P_2</strain>
    </source>
</reference>
<organism evidence="1 2">
    <name type="scientific">Sporosarcina highlanderae</name>
    <dbReference type="NCBI Taxonomy" id="3035916"/>
    <lineage>
        <taxon>Bacteria</taxon>
        <taxon>Bacillati</taxon>
        <taxon>Bacillota</taxon>
        <taxon>Bacilli</taxon>
        <taxon>Bacillales</taxon>
        <taxon>Caryophanaceae</taxon>
        <taxon>Sporosarcina</taxon>
    </lineage>
</organism>
<accession>A0ABT8JUI8</accession>
<dbReference type="EMBL" id="JAROCC010000009">
    <property type="protein sequence ID" value="MDN4608221.1"/>
    <property type="molecule type" value="Genomic_DNA"/>
</dbReference>
<name>A0ABT8JUI8_9BACL</name>
<dbReference type="Proteomes" id="UP001175097">
    <property type="component" value="Unassembled WGS sequence"/>
</dbReference>
<keyword evidence="2" id="KW-1185">Reference proteome</keyword>
<protein>
    <submittedName>
        <fullName evidence="1">Uncharacterized protein</fullName>
    </submittedName>
</protein>